<gene>
    <name evidence="1" type="ORF">PIB30_086611</name>
</gene>
<name>A0ABU6QSQ5_9FABA</name>
<reference evidence="1 2" key="1">
    <citation type="journal article" date="2023" name="Plants (Basel)">
        <title>Bridging the Gap: Combining Genomics and Transcriptomics Approaches to Understand Stylosanthes scabra, an Orphan Legume from the Brazilian Caatinga.</title>
        <authorList>
            <person name="Ferreira-Neto J.R.C."/>
            <person name="da Silva M.D."/>
            <person name="Binneck E."/>
            <person name="de Melo N.F."/>
            <person name="da Silva R.H."/>
            <person name="de Melo A.L.T.M."/>
            <person name="Pandolfi V."/>
            <person name="Bustamante F.O."/>
            <person name="Brasileiro-Vidal A.C."/>
            <person name="Benko-Iseppon A.M."/>
        </authorList>
    </citation>
    <scope>NUCLEOTIDE SEQUENCE [LARGE SCALE GENOMIC DNA]</scope>
    <source>
        <tissue evidence="1">Leaves</tissue>
    </source>
</reference>
<comment type="caution">
    <text evidence="1">The sequence shown here is derived from an EMBL/GenBank/DDBJ whole genome shotgun (WGS) entry which is preliminary data.</text>
</comment>
<proteinExistence type="predicted"/>
<evidence type="ECO:0000313" key="2">
    <source>
        <dbReference type="Proteomes" id="UP001341840"/>
    </source>
</evidence>
<sequence length="101" mass="11928">MDDIDFNHLTNEGKDLEAQILWVNYVSIRTFNFTNSLYFVTEVNGFTCEECESIQFIWKPRLYFRGHIKVLCYTGGYSLAYYVLLEMLSLNQRKFCAQELG</sequence>
<evidence type="ECO:0000313" key="1">
    <source>
        <dbReference type="EMBL" id="MED6115067.1"/>
    </source>
</evidence>
<organism evidence="1 2">
    <name type="scientific">Stylosanthes scabra</name>
    <dbReference type="NCBI Taxonomy" id="79078"/>
    <lineage>
        <taxon>Eukaryota</taxon>
        <taxon>Viridiplantae</taxon>
        <taxon>Streptophyta</taxon>
        <taxon>Embryophyta</taxon>
        <taxon>Tracheophyta</taxon>
        <taxon>Spermatophyta</taxon>
        <taxon>Magnoliopsida</taxon>
        <taxon>eudicotyledons</taxon>
        <taxon>Gunneridae</taxon>
        <taxon>Pentapetalae</taxon>
        <taxon>rosids</taxon>
        <taxon>fabids</taxon>
        <taxon>Fabales</taxon>
        <taxon>Fabaceae</taxon>
        <taxon>Papilionoideae</taxon>
        <taxon>50 kb inversion clade</taxon>
        <taxon>dalbergioids sensu lato</taxon>
        <taxon>Dalbergieae</taxon>
        <taxon>Pterocarpus clade</taxon>
        <taxon>Stylosanthes</taxon>
    </lineage>
</organism>
<dbReference type="Proteomes" id="UP001341840">
    <property type="component" value="Unassembled WGS sequence"/>
</dbReference>
<protein>
    <submittedName>
        <fullName evidence="1">Uncharacterized protein</fullName>
    </submittedName>
</protein>
<keyword evidence="2" id="KW-1185">Reference proteome</keyword>
<accession>A0ABU6QSQ5</accession>
<dbReference type="EMBL" id="JASCZI010001491">
    <property type="protein sequence ID" value="MED6115067.1"/>
    <property type="molecule type" value="Genomic_DNA"/>
</dbReference>